<dbReference type="Gene3D" id="1.20.1270.180">
    <property type="match status" value="1"/>
</dbReference>
<sequence>MEKVLIVLFTCLVTCSFGQTQTEMNEEAYSNYQKADKELNGVYKNILVKYKTDKAFLANLKASQRIWISFRDAELKMKYPEREVGYYGSIHPVCQANYLEKLTRERTNHLRTWLNGVEEGDACSGSIQTK</sequence>
<evidence type="ECO:0000313" key="2">
    <source>
        <dbReference type="EMBL" id="PSR56149.1"/>
    </source>
</evidence>
<dbReference type="OrthoDB" id="7340239at2"/>
<dbReference type="Pfam" id="PF07007">
    <property type="entry name" value="LprI"/>
    <property type="match status" value="1"/>
</dbReference>
<name>A0A2T2YKY1_9BACT</name>
<protein>
    <submittedName>
        <fullName evidence="2">DUF1311 domain-containing protein</fullName>
    </submittedName>
</protein>
<gene>
    <name evidence="2" type="ORF">AHMF7605_22905</name>
</gene>
<feature type="domain" description="Lysozyme inhibitor LprI-like N-terminal" evidence="1">
    <location>
        <begin position="18"/>
        <end position="110"/>
    </location>
</feature>
<reference evidence="2 3" key="1">
    <citation type="submission" date="2018-03" db="EMBL/GenBank/DDBJ databases">
        <title>Adhaeribacter sp. HMF7605 Genome sequencing and assembly.</title>
        <authorList>
            <person name="Kang H."/>
            <person name="Kang J."/>
            <person name="Cha I."/>
            <person name="Kim H."/>
            <person name="Joh K."/>
        </authorList>
    </citation>
    <scope>NUCLEOTIDE SEQUENCE [LARGE SCALE GENOMIC DNA]</scope>
    <source>
        <strain evidence="2 3">HMF7605</strain>
    </source>
</reference>
<dbReference type="RefSeq" id="WP_106932327.1">
    <property type="nucleotide sequence ID" value="NZ_PYFT01000001.1"/>
</dbReference>
<keyword evidence="3" id="KW-1185">Reference proteome</keyword>
<organism evidence="2 3">
    <name type="scientific">Adhaeribacter arboris</name>
    <dbReference type="NCBI Taxonomy" id="2072846"/>
    <lineage>
        <taxon>Bacteria</taxon>
        <taxon>Pseudomonadati</taxon>
        <taxon>Bacteroidota</taxon>
        <taxon>Cytophagia</taxon>
        <taxon>Cytophagales</taxon>
        <taxon>Hymenobacteraceae</taxon>
        <taxon>Adhaeribacter</taxon>
    </lineage>
</organism>
<evidence type="ECO:0000313" key="3">
    <source>
        <dbReference type="Proteomes" id="UP000240357"/>
    </source>
</evidence>
<comment type="caution">
    <text evidence="2">The sequence shown here is derived from an EMBL/GenBank/DDBJ whole genome shotgun (WGS) entry which is preliminary data.</text>
</comment>
<proteinExistence type="predicted"/>
<accession>A0A2T2YKY1</accession>
<dbReference type="Proteomes" id="UP000240357">
    <property type="component" value="Unassembled WGS sequence"/>
</dbReference>
<dbReference type="InterPro" id="IPR009739">
    <property type="entry name" value="LprI-like_N"/>
</dbReference>
<dbReference type="EMBL" id="PYFT01000001">
    <property type="protein sequence ID" value="PSR56149.1"/>
    <property type="molecule type" value="Genomic_DNA"/>
</dbReference>
<evidence type="ECO:0000259" key="1">
    <source>
        <dbReference type="Pfam" id="PF07007"/>
    </source>
</evidence>
<dbReference type="AlphaFoldDB" id="A0A2T2YKY1"/>